<evidence type="ECO:0000313" key="4">
    <source>
        <dbReference type="Proteomes" id="UP000756921"/>
    </source>
</evidence>
<evidence type="ECO:0000313" key="3">
    <source>
        <dbReference type="EMBL" id="KAF9735501.1"/>
    </source>
</evidence>
<gene>
    <name evidence="3" type="ORF">PMIN01_06906</name>
</gene>
<sequence length="344" mass="38157">MWWGARTQLRLQAAPGFLRQLCTTIICAGLSHQVCTAIIGARNPSNCSPICCTKRKVRRCVGVTVPGDPKCTASQRADWRAHRSAFPWCLTFTPYGFPWWLVFSVRGFRHRGRRDRRVRAHADARGGDHATVRQNHLAVASRELRVVLTGTYGLHCSRLCRLVYHGLIVSTARRSLDVLTGRLCRACLKPVEVAEQESPAPLPCKLAAKVDIYLVYMAESHVGGQHQAQCGTSFAQCIHTYCVDYLPIVVICCDPCRSRGPVAGNEKRAVARDDTYTHQTSSSSQDPTPPLGKDLFRPFARVAHIPGETAANLAGYRIWRWLAVVLLWIVGRMGGDISLSRIGT</sequence>
<reference evidence="3" key="1">
    <citation type="journal article" date="2020" name="Mol. Plant Microbe Interact.">
        <title>Genome Sequence of the Biocontrol Agent Coniothyrium minitans strain Conio (IMI 134523).</title>
        <authorList>
            <person name="Patel D."/>
            <person name="Shittu T.A."/>
            <person name="Baroncelli R."/>
            <person name="Muthumeenakshi S."/>
            <person name="Osborne T.H."/>
            <person name="Janganan T.K."/>
            <person name="Sreenivasaprasad S."/>
        </authorList>
    </citation>
    <scope>NUCLEOTIDE SEQUENCE</scope>
    <source>
        <strain evidence="3">Conio</strain>
    </source>
</reference>
<dbReference type="Proteomes" id="UP000756921">
    <property type="component" value="Unassembled WGS sequence"/>
</dbReference>
<dbReference type="EMBL" id="WJXW01000006">
    <property type="protein sequence ID" value="KAF9735501.1"/>
    <property type="molecule type" value="Genomic_DNA"/>
</dbReference>
<feature type="compositionally biased region" description="Basic and acidic residues" evidence="1">
    <location>
        <begin position="267"/>
        <end position="276"/>
    </location>
</feature>
<keyword evidence="2" id="KW-0472">Membrane</keyword>
<accession>A0A9P6GGZ3</accession>
<feature type="transmembrane region" description="Helical" evidence="2">
    <location>
        <begin position="85"/>
        <end position="108"/>
    </location>
</feature>
<name>A0A9P6GGZ3_9PLEO</name>
<feature type="region of interest" description="Disordered" evidence="1">
    <location>
        <begin position="267"/>
        <end position="291"/>
    </location>
</feature>
<comment type="caution">
    <text evidence="3">The sequence shown here is derived from an EMBL/GenBank/DDBJ whole genome shotgun (WGS) entry which is preliminary data.</text>
</comment>
<evidence type="ECO:0000256" key="1">
    <source>
        <dbReference type="SAM" id="MobiDB-lite"/>
    </source>
</evidence>
<dbReference type="AlphaFoldDB" id="A0A9P6GGZ3"/>
<keyword evidence="4" id="KW-1185">Reference proteome</keyword>
<proteinExistence type="predicted"/>
<keyword evidence="2" id="KW-1133">Transmembrane helix</keyword>
<organism evidence="3 4">
    <name type="scientific">Paraphaeosphaeria minitans</name>
    <dbReference type="NCBI Taxonomy" id="565426"/>
    <lineage>
        <taxon>Eukaryota</taxon>
        <taxon>Fungi</taxon>
        <taxon>Dikarya</taxon>
        <taxon>Ascomycota</taxon>
        <taxon>Pezizomycotina</taxon>
        <taxon>Dothideomycetes</taxon>
        <taxon>Pleosporomycetidae</taxon>
        <taxon>Pleosporales</taxon>
        <taxon>Massarineae</taxon>
        <taxon>Didymosphaeriaceae</taxon>
        <taxon>Paraphaeosphaeria</taxon>
    </lineage>
</organism>
<evidence type="ECO:0000256" key="2">
    <source>
        <dbReference type="SAM" id="Phobius"/>
    </source>
</evidence>
<keyword evidence="2" id="KW-0812">Transmembrane</keyword>
<protein>
    <submittedName>
        <fullName evidence="3">Uncharacterized protein</fullName>
    </submittedName>
</protein>